<accession>A0A8J6PGA1</accession>
<dbReference type="AlphaFoldDB" id="A0A8J6PGA1"/>
<keyword evidence="2" id="KW-1185">Reference proteome</keyword>
<dbReference type="Gene3D" id="1.10.10.1150">
    <property type="entry name" value="Coenzyme PQQ synthesis protein D (PqqD)"/>
    <property type="match status" value="1"/>
</dbReference>
<reference evidence="1" key="1">
    <citation type="submission" date="2020-08" db="EMBL/GenBank/DDBJ databases">
        <title>Genome public.</title>
        <authorList>
            <person name="Liu C."/>
            <person name="Sun Q."/>
        </authorList>
    </citation>
    <scope>NUCLEOTIDE SEQUENCE</scope>
    <source>
        <strain evidence="1">NSJ-15</strain>
    </source>
</reference>
<dbReference type="OrthoDB" id="308521at2"/>
<sequence>MKSKKNYLDMVPRQNPAYSWEIDGEGMVVLLVEHKGPYNWLAQKLLKKPRVSRVSMERFGSFIWQQINGQRTVYEIAQLVSEKFGAEAEPLIERLVKYFRILQNNRFVLFS</sequence>
<protein>
    <submittedName>
        <fullName evidence="1">PqqD family protein</fullName>
    </submittedName>
</protein>
<gene>
    <name evidence="1" type="ORF">H8702_12885</name>
</gene>
<dbReference type="Pfam" id="PF05402">
    <property type="entry name" value="PqqD"/>
    <property type="match status" value="1"/>
</dbReference>
<comment type="caution">
    <text evidence="1">The sequence shown here is derived from an EMBL/GenBank/DDBJ whole genome shotgun (WGS) entry which is preliminary data.</text>
</comment>
<dbReference type="RefSeq" id="WP_093987817.1">
    <property type="nucleotide sequence ID" value="NZ_FYDD01000002.1"/>
</dbReference>
<evidence type="ECO:0000313" key="1">
    <source>
        <dbReference type="EMBL" id="MBC8611986.1"/>
    </source>
</evidence>
<proteinExistence type="predicted"/>
<evidence type="ECO:0000313" key="2">
    <source>
        <dbReference type="Proteomes" id="UP000632659"/>
    </source>
</evidence>
<name>A0A8J6PGA1_9FIRM</name>
<organism evidence="1 2">
    <name type="scientific">Massiliimalia timonensis</name>
    <dbReference type="NCBI Taxonomy" id="1987501"/>
    <lineage>
        <taxon>Bacteria</taxon>
        <taxon>Bacillati</taxon>
        <taxon>Bacillota</taxon>
        <taxon>Clostridia</taxon>
        <taxon>Eubacteriales</taxon>
        <taxon>Oscillospiraceae</taxon>
        <taxon>Massiliimalia</taxon>
    </lineage>
</organism>
<dbReference type="Proteomes" id="UP000632659">
    <property type="component" value="Unassembled WGS sequence"/>
</dbReference>
<dbReference type="InterPro" id="IPR008792">
    <property type="entry name" value="PQQD"/>
</dbReference>
<dbReference type="EMBL" id="JACRTL010000009">
    <property type="protein sequence ID" value="MBC8611986.1"/>
    <property type="molecule type" value="Genomic_DNA"/>
</dbReference>
<dbReference type="InterPro" id="IPR041881">
    <property type="entry name" value="PqqD_sf"/>
</dbReference>